<sequence>MNTMASEGLLRGYRLERSIPAGGFRSSSILDCVVLAQAFGNGDIFYFKVTHEYWLHTPWTIFRAAESSGFS</sequence>
<name>F0WAZ5_9STRA</name>
<reference evidence="1" key="2">
    <citation type="submission" date="2011-02" db="EMBL/GenBank/DDBJ databases">
        <authorList>
            <person name="MacLean D."/>
        </authorList>
    </citation>
    <scope>NUCLEOTIDE SEQUENCE</scope>
</reference>
<dbReference type="EMBL" id="FR824093">
    <property type="protein sequence ID" value="CCA18317.1"/>
    <property type="molecule type" value="Genomic_DNA"/>
</dbReference>
<gene>
    <name evidence="1" type="primary">AlNc14C48G3854</name>
    <name evidence="2" type="synonym">AlNc14C50G3936</name>
    <name evidence="1" type="ORF">ALNC14_044600</name>
    <name evidence="2" type="ORF">ALNC14_045530</name>
</gene>
<dbReference type="AlphaFoldDB" id="F0WAZ5"/>
<reference evidence="1" key="1">
    <citation type="journal article" date="2011" name="PLoS Biol.">
        <title>Gene gain and loss during evolution of obligate parasitism in the white rust pathogen of Arabidopsis thaliana.</title>
        <authorList>
            <person name="Kemen E."/>
            <person name="Gardiner A."/>
            <person name="Schultz-Larsen T."/>
            <person name="Kemen A.C."/>
            <person name="Balmuth A.L."/>
            <person name="Robert-Seilaniantz A."/>
            <person name="Bailey K."/>
            <person name="Holub E."/>
            <person name="Studholme D.J."/>
            <person name="Maclean D."/>
            <person name="Jones J.D."/>
        </authorList>
    </citation>
    <scope>NUCLEOTIDE SEQUENCE</scope>
</reference>
<dbReference type="HOGENOM" id="CLU_2799281_0_0_1"/>
<protein>
    <submittedName>
        <fullName evidence="1">AlNc14C48G3854 protein</fullName>
    </submittedName>
    <submittedName>
        <fullName evidence="2">AlNc14C50G3936 protein</fullName>
    </submittedName>
</protein>
<organism evidence="1">
    <name type="scientific">Albugo laibachii Nc14</name>
    <dbReference type="NCBI Taxonomy" id="890382"/>
    <lineage>
        <taxon>Eukaryota</taxon>
        <taxon>Sar</taxon>
        <taxon>Stramenopiles</taxon>
        <taxon>Oomycota</taxon>
        <taxon>Peronosporomycetes</taxon>
        <taxon>Albuginales</taxon>
        <taxon>Albuginaceae</taxon>
        <taxon>Albugo</taxon>
    </lineage>
</organism>
<dbReference type="EMBL" id="FR824095">
    <property type="protein sequence ID" value="CCA18410.1"/>
    <property type="molecule type" value="Genomic_DNA"/>
</dbReference>
<accession>F0WAZ5</accession>
<proteinExistence type="predicted"/>
<evidence type="ECO:0000313" key="1">
    <source>
        <dbReference type="EMBL" id="CCA18317.1"/>
    </source>
</evidence>
<evidence type="ECO:0000313" key="2">
    <source>
        <dbReference type="EMBL" id="CCA18410.1"/>
    </source>
</evidence>